<dbReference type="PROSITE" id="PS00198">
    <property type="entry name" value="4FE4S_FER_1"/>
    <property type="match status" value="1"/>
</dbReference>
<reference evidence="9 10" key="1">
    <citation type="submission" date="2019-06" db="EMBL/GenBank/DDBJ databases">
        <title>Draft genome sequence of Methanolobus vulcani B1d.</title>
        <authorList>
            <person name="Creighbaum A.J."/>
            <person name="Ticak T."/>
            <person name="Hariraju D."/>
            <person name="Arivett B.A."/>
            <person name="Ferguson D.J.Jr."/>
        </authorList>
    </citation>
    <scope>NUCLEOTIDE SEQUENCE [LARGE SCALE GENOMIC DNA]</scope>
    <source>
        <strain evidence="9 10">B1d</strain>
    </source>
</reference>
<evidence type="ECO:0000256" key="7">
    <source>
        <dbReference type="ARBA" id="ARBA00023014"/>
    </source>
</evidence>
<dbReference type="InterPro" id="IPR050572">
    <property type="entry name" value="Fe-S_Ferredoxin"/>
</dbReference>
<dbReference type="GO" id="GO:0046872">
    <property type="term" value="F:metal ion binding"/>
    <property type="evidence" value="ECO:0007669"/>
    <property type="project" value="UniProtKB-KW"/>
</dbReference>
<dbReference type="PROSITE" id="PS51379">
    <property type="entry name" value="4FE4S_FER_2"/>
    <property type="match status" value="2"/>
</dbReference>
<keyword evidence="7" id="KW-0411">Iron-sulfur</keyword>
<dbReference type="Pfam" id="PF13237">
    <property type="entry name" value="Fer4_10"/>
    <property type="match status" value="1"/>
</dbReference>
<evidence type="ECO:0000256" key="1">
    <source>
        <dbReference type="ARBA" id="ARBA00022448"/>
    </source>
</evidence>
<keyword evidence="4" id="KW-0677">Repeat</keyword>
<dbReference type="OrthoDB" id="2837at2157"/>
<comment type="caution">
    <text evidence="9">The sequence shown here is derived from an EMBL/GenBank/DDBJ whole genome shotgun (WGS) entry which is preliminary data.</text>
</comment>
<feature type="domain" description="4Fe-4S ferredoxin-type" evidence="8">
    <location>
        <begin position="306"/>
        <end position="335"/>
    </location>
</feature>
<evidence type="ECO:0000259" key="8">
    <source>
        <dbReference type="PROSITE" id="PS51379"/>
    </source>
</evidence>
<gene>
    <name evidence="9" type="ORF">FKV42_04045</name>
</gene>
<dbReference type="SUPFAM" id="SSF54862">
    <property type="entry name" value="4Fe-4S ferredoxins"/>
    <property type="match status" value="1"/>
</dbReference>
<dbReference type="EMBL" id="VIAQ01000011">
    <property type="protein sequence ID" value="TQD26637.1"/>
    <property type="molecule type" value="Genomic_DNA"/>
</dbReference>
<name>A0A7Z8P516_9EURY</name>
<evidence type="ECO:0000313" key="9">
    <source>
        <dbReference type="EMBL" id="TQD26637.1"/>
    </source>
</evidence>
<dbReference type="InterPro" id="IPR007160">
    <property type="entry name" value="DUF362"/>
</dbReference>
<keyword evidence="10" id="KW-1185">Reference proteome</keyword>
<dbReference type="Proteomes" id="UP000319335">
    <property type="component" value="Unassembled WGS sequence"/>
</dbReference>
<dbReference type="InterPro" id="IPR017900">
    <property type="entry name" value="4Fe4S_Fe_S_CS"/>
</dbReference>
<keyword evidence="3" id="KW-0479">Metal-binding</keyword>
<evidence type="ECO:0000256" key="5">
    <source>
        <dbReference type="ARBA" id="ARBA00022982"/>
    </source>
</evidence>
<dbReference type="PANTHER" id="PTHR43687">
    <property type="entry name" value="ADENYLYLSULFATE REDUCTASE, BETA SUBUNIT"/>
    <property type="match status" value="1"/>
</dbReference>
<dbReference type="InterPro" id="IPR017896">
    <property type="entry name" value="4Fe4S_Fe-S-bd"/>
</dbReference>
<proteinExistence type="predicted"/>
<keyword evidence="1" id="KW-0813">Transport</keyword>
<dbReference type="GO" id="GO:0016491">
    <property type="term" value="F:oxidoreductase activity"/>
    <property type="evidence" value="ECO:0007669"/>
    <property type="project" value="UniProtKB-ARBA"/>
</dbReference>
<accession>A0A7Z8P516</accession>
<keyword evidence="2" id="KW-0004">4Fe-4S</keyword>
<dbReference type="Pfam" id="PF04015">
    <property type="entry name" value="DUF362"/>
    <property type="match status" value="1"/>
</dbReference>
<dbReference type="AlphaFoldDB" id="A0A7Z8P516"/>
<keyword evidence="6" id="KW-0408">Iron</keyword>
<dbReference type="PANTHER" id="PTHR43687:SF6">
    <property type="entry name" value="L-ASPARTATE SEMIALDEHYDE SULFURTRANSFERASE IRON-SULFUR SUBUNIT"/>
    <property type="match status" value="1"/>
</dbReference>
<organism evidence="9 10">
    <name type="scientific">Methanolobus vulcani</name>
    <dbReference type="NCBI Taxonomy" id="38026"/>
    <lineage>
        <taxon>Archaea</taxon>
        <taxon>Methanobacteriati</taxon>
        <taxon>Methanobacteriota</taxon>
        <taxon>Stenosarchaea group</taxon>
        <taxon>Methanomicrobia</taxon>
        <taxon>Methanosarcinales</taxon>
        <taxon>Methanosarcinaceae</taxon>
        <taxon>Methanolobus</taxon>
    </lineage>
</organism>
<dbReference type="Gene3D" id="3.30.70.20">
    <property type="match status" value="1"/>
</dbReference>
<dbReference type="GO" id="GO:0051539">
    <property type="term" value="F:4 iron, 4 sulfur cluster binding"/>
    <property type="evidence" value="ECO:0007669"/>
    <property type="project" value="UniProtKB-KW"/>
</dbReference>
<feature type="domain" description="4Fe-4S ferredoxin-type" evidence="8">
    <location>
        <begin position="336"/>
        <end position="364"/>
    </location>
</feature>
<protein>
    <submittedName>
        <fullName evidence="9">DUF362 domain-containing protein</fullName>
    </submittedName>
</protein>
<sequence length="375" mass="40207">MVDKVSIVKCDNYSHSKECIIEALSLIGGLKSIISEGDRVLLKPNVLAARKPEDAVTTHPSIVAAMCELVKDAGGIPVIGDGAGITRPGATAHAFKVSGIEAVAKSQGVQLLNFQTEGYVEMEVPGAMRFPKLHISKAITDADVIISLPKIKTHELTYYTGAVKNMFGALPLKTRKEMHLLGDRKLFGEAVIDLYSIAKPHLAVMDAVVGMEGNGPAHGNPIKTGAIMASYDCVSLDVIGSGIMGVDPMQVPTTVAALKRGFGSRNPEVVGIDPKTVTQKYKPSSGGILFSLPPFVMRFFGRQFEMKPKINTSKCVLCGACAMNCSVKAIDEIDDHLKINKDKCIMCYCCRELCPANAVDIDMSLVAKVITTVKR</sequence>
<evidence type="ECO:0000313" key="10">
    <source>
        <dbReference type="Proteomes" id="UP000319335"/>
    </source>
</evidence>
<evidence type="ECO:0000256" key="6">
    <source>
        <dbReference type="ARBA" id="ARBA00023004"/>
    </source>
</evidence>
<evidence type="ECO:0000256" key="2">
    <source>
        <dbReference type="ARBA" id="ARBA00022485"/>
    </source>
</evidence>
<evidence type="ECO:0000256" key="3">
    <source>
        <dbReference type="ARBA" id="ARBA00022723"/>
    </source>
</evidence>
<keyword evidence="5" id="KW-0249">Electron transport</keyword>
<evidence type="ECO:0000256" key="4">
    <source>
        <dbReference type="ARBA" id="ARBA00022737"/>
    </source>
</evidence>
<dbReference type="RefSeq" id="WP_154808980.1">
    <property type="nucleotide sequence ID" value="NZ_VIAQ01000011.1"/>
</dbReference>